<dbReference type="Pfam" id="PF00416">
    <property type="entry name" value="Ribosomal_S13"/>
    <property type="match status" value="1"/>
</dbReference>
<dbReference type="Gene3D" id="4.10.910.10">
    <property type="entry name" value="30s ribosomal protein s13, domain 2"/>
    <property type="match status" value="1"/>
</dbReference>
<dbReference type="GO" id="GO:0003735">
    <property type="term" value="F:structural constituent of ribosome"/>
    <property type="evidence" value="ECO:0007669"/>
    <property type="project" value="InterPro"/>
</dbReference>
<evidence type="ECO:0008006" key="8">
    <source>
        <dbReference type="Google" id="ProtNLM"/>
    </source>
</evidence>
<dbReference type="FunFam" id="4.10.910.10:FF:000002">
    <property type="entry name" value="40S ribosomal protein S18"/>
    <property type="match status" value="1"/>
</dbReference>
<protein>
    <recommendedName>
        <fullName evidence="8">Ribosomal protein S18</fullName>
    </recommendedName>
</protein>
<dbReference type="HAMAP" id="MF_01315">
    <property type="entry name" value="Ribosomal_uS13"/>
    <property type="match status" value="1"/>
</dbReference>
<proteinExistence type="inferred from homology"/>
<dbReference type="GO" id="GO:0006412">
    <property type="term" value="P:translation"/>
    <property type="evidence" value="ECO:0007669"/>
    <property type="project" value="InterPro"/>
</dbReference>
<comment type="similarity">
    <text evidence="2 6">Belongs to the universal ribosomal protein uS13 family.</text>
</comment>
<dbReference type="EMBL" id="HBEM01012356">
    <property type="protein sequence ID" value="CAD8446373.1"/>
    <property type="molecule type" value="Transcribed_RNA"/>
</dbReference>
<sequence>MALVVEDKEFSHILRILNTNVDGRRKIPFALTNIRGVGRRFAILACKRAGVDVNKRAGELKPKEIETIVTILSQPDQFNIPDWFLNRQKDRKTNKYMQIVSNDLTSKMREDFERMKKIRLHRGLRHIWGIKVRGQHTKTTGRRGRNLGIPGVVCK</sequence>
<dbReference type="InterPro" id="IPR010979">
    <property type="entry name" value="Ribosomal_uS13-like_H2TH"/>
</dbReference>
<evidence type="ECO:0000256" key="5">
    <source>
        <dbReference type="ARBA" id="ARBA00023274"/>
    </source>
</evidence>
<dbReference type="SUPFAM" id="SSF46946">
    <property type="entry name" value="S13-like H2TH domain"/>
    <property type="match status" value="1"/>
</dbReference>
<evidence type="ECO:0000256" key="6">
    <source>
        <dbReference type="RuleBase" id="RU003830"/>
    </source>
</evidence>
<dbReference type="PIRSF" id="PIRSF002134">
    <property type="entry name" value="Ribosomal_S13"/>
    <property type="match status" value="1"/>
</dbReference>
<reference evidence="7" key="1">
    <citation type="submission" date="2021-01" db="EMBL/GenBank/DDBJ databases">
        <authorList>
            <person name="Corre E."/>
            <person name="Pelletier E."/>
            <person name="Niang G."/>
            <person name="Scheremetjew M."/>
            <person name="Finn R."/>
            <person name="Kale V."/>
            <person name="Holt S."/>
            <person name="Cochrane G."/>
            <person name="Meng A."/>
            <person name="Brown T."/>
            <person name="Cohen L."/>
        </authorList>
    </citation>
    <scope>NUCLEOTIDE SEQUENCE</scope>
    <source>
        <strain evidence="7">CCMP2058</strain>
    </source>
</reference>
<evidence type="ECO:0000313" key="7">
    <source>
        <dbReference type="EMBL" id="CAD8446373.1"/>
    </source>
</evidence>
<dbReference type="InterPro" id="IPR027437">
    <property type="entry name" value="Rbsml_uS13_C"/>
</dbReference>
<evidence type="ECO:0000256" key="4">
    <source>
        <dbReference type="ARBA" id="ARBA00022980"/>
    </source>
</evidence>
<dbReference type="Gene3D" id="1.10.8.50">
    <property type="match status" value="1"/>
</dbReference>
<dbReference type="AlphaFoldDB" id="A0A7S0D8G7"/>
<keyword evidence="3" id="KW-0963">Cytoplasm</keyword>
<dbReference type="InterPro" id="IPR001892">
    <property type="entry name" value="Ribosomal_uS13"/>
</dbReference>
<dbReference type="GO" id="GO:0005829">
    <property type="term" value="C:cytosol"/>
    <property type="evidence" value="ECO:0007669"/>
    <property type="project" value="TreeGrafter"/>
</dbReference>
<evidence type="ECO:0000256" key="2">
    <source>
        <dbReference type="ARBA" id="ARBA00008080"/>
    </source>
</evidence>
<accession>A0A7S0D8G7</accession>
<dbReference type="PROSITE" id="PS50159">
    <property type="entry name" value="RIBOSOMAL_S13_2"/>
    <property type="match status" value="1"/>
</dbReference>
<dbReference type="PANTHER" id="PTHR10871">
    <property type="entry name" value="30S RIBOSOMAL PROTEIN S13/40S RIBOSOMAL PROTEIN S18"/>
    <property type="match status" value="1"/>
</dbReference>
<keyword evidence="5 6" id="KW-0687">Ribonucleoprotein</keyword>
<organism evidence="7">
    <name type="scientific">Amorphochlora amoebiformis</name>
    <dbReference type="NCBI Taxonomy" id="1561963"/>
    <lineage>
        <taxon>Eukaryota</taxon>
        <taxon>Sar</taxon>
        <taxon>Rhizaria</taxon>
        <taxon>Cercozoa</taxon>
        <taxon>Chlorarachniophyceae</taxon>
        <taxon>Amorphochlora</taxon>
    </lineage>
</organism>
<dbReference type="PROSITE" id="PS00646">
    <property type="entry name" value="RIBOSOMAL_S13_1"/>
    <property type="match status" value="1"/>
</dbReference>
<dbReference type="FunFam" id="1.10.8.50:FF:000002">
    <property type="entry name" value="40S ribosomal protein S18"/>
    <property type="match status" value="1"/>
</dbReference>
<dbReference type="PANTHER" id="PTHR10871:SF3">
    <property type="entry name" value="SMALL RIBOSOMAL SUBUNIT PROTEIN US13"/>
    <property type="match status" value="1"/>
</dbReference>
<evidence type="ECO:0000256" key="3">
    <source>
        <dbReference type="ARBA" id="ARBA00022490"/>
    </source>
</evidence>
<dbReference type="InterPro" id="IPR018269">
    <property type="entry name" value="Ribosomal_uS13_CS"/>
</dbReference>
<evidence type="ECO:0000256" key="1">
    <source>
        <dbReference type="ARBA" id="ARBA00004496"/>
    </source>
</evidence>
<dbReference type="GO" id="GO:0015935">
    <property type="term" value="C:small ribosomal subunit"/>
    <property type="evidence" value="ECO:0007669"/>
    <property type="project" value="TreeGrafter"/>
</dbReference>
<gene>
    <name evidence="7" type="ORF">LAMO00422_LOCUS8583</name>
</gene>
<keyword evidence="4 6" id="KW-0689">Ribosomal protein</keyword>
<dbReference type="GO" id="GO:0003723">
    <property type="term" value="F:RNA binding"/>
    <property type="evidence" value="ECO:0007669"/>
    <property type="project" value="InterPro"/>
</dbReference>
<name>A0A7S0D8G7_9EUKA</name>
<comment type="subcellular location">
    <subcellularLocation>
        <location evidence="1">Cytoplasm</location>
    </subcellularLocation>
</comment>